<keyword evidence="2" id="KW-0808">Transferase</keyword>
<dbReference type="GO" id="GO:0008168">
    <property type="term" value="F:methyltransferase activity"/>
    <property type="evidence" value="ECO:0007669"/>
    <property type="project" value="UniProtKB-KW"/>
</dbReference>
<dbReference type="Gene3D" id="2.170.270.10">
    <property type="entry name" value="SET domain"/>
    <property type="match status" value="1"/>
</dbReference>
<evidence type="ECO:0000256" key="2">
    <source>
        <dbReference type="ARBA" id="ARBA00022679"/>
    </source>
</evidence>
<dbReference type="InterPro" id="IPR046341">
    <property type="entry name" value="SET_dom_sf"/>
</dbReference>
<evidence type="ECO:0000256" key="3">
    <source>
        <dbReference type="SAM" id="MobiDB-lite"/>
    </source>
</evidence>
<dbReference type="EMBL" id="ML996697">
    <property type="protein sequence ID" value="KAF2399491.1"/>
    <property type="molecule type" value="Genomic_DNA"/>
</dbReference>
<feature type="domain" description="Post-SET" evidence="4">
    <location>
        <begin position="137"/>
        <end position="153"/>
    </location>
</feature>
<dbReference type="GO" id="GO:0032259">
    <property type="term" value="P:methylation"/>
    <property type="evidence" value="ECO:0007669"/>
    <property type="project" value="UniProtKB-KW"/>
</dbReference>
<dbReference type="SUPFAM" id="SSF82199">
    <property type="entry name" value="SET domain"/>
    <property type="match status" value="1"/>
</dbReference>
<feature type="region of interest" description="Disordered" evidence="3">
    <location>
        <begin position="1"/>
        <end position="30"/>
    </location>
</feature>
<reference evidence="5" key="1">
    <citation type="journal article" date="2020" name="Stud. Mycol.">
        <title>101 Dothideomycetes genomes: a test case for predicting lifestyles and emergence of pathogens.</title>
        <authorList>
            <person name="Haridas S."/>
            <person name="Albert R."/>
            <person name="Binder M."/>
            <person name="Bloem J."/>
            <person name="Labutti K."/>
            <person name="Salamov A."/>
            <person name="Andreopoulos B."/>
            <person name="Baker S."/>
            <person name="Barry K."/>
            <person name="Bills G."/>
            <person name="Bluhm B."/>
            <person name="Cannon C."/>
            <person name="Castanera R."/>
            <person name="Culley D."/>
            <person name="Daum C."/>
            <person name="Ezra D."/>
            <person name="Gonzalez J."/>
            <person name="Henrissat B."/>
            <person name="Kuo A."/>
            <person name="Liang C."/>
            <person name="Lipzen A."/>
            <person name="Lutzoni F."/>
            <person name="Magnuson J."/>
            <person name="Mondo S."/>
            <person name="Nolan M."/>
            <person name="Ohm R."/>
            <person name="Pangilinan J."/>
            <person name="Park H.-J."/>
            <person name="Ramirez L."/>
            <person name="Alfaro M."/>
            <person name="Sun H."/>
            <person name="Tritt A."/>
            <person name="Yoshinaga Y."/>
            <person name="Zwiers L.-H."/>
            <person name="Turgeon B."/>
            <person name="Goodwin S."/>
            <person name="Spatafora J."/>
            <person name="Crous P."/>
            <person name="Grigoriev I."/>
        </authorList>
    </citation>
    <scope>NUCLEOTIDE SEQUENCE</scope>
    <source>
        <strain evidence="5">CBS 262.69</strain>
    </source>
</reference>
<organism evidence="5 6">
    <name type="scientific">Trichodelitschia bisporula</name>
    <dbReference type="NCBI Taxonomy" id="703511"/>
    <lineage>
        <taxon>Eukaryota</taxon>
        <taxon>Fungi</taxon>
        <taxon>Dikarya</taxon>
        <taxon>Ascomycota</taxon>
        <taxon>Pezizomycotina</taxon>
        <taxon>Dothideomycetes</taxon>
        <taxon>Dothideomycetes incertae sedis</taxon>
        <taxon>Phaeotrichales</taxon>
        <taxon>Phaeotrichaceae</taxon>
        <taxon>Trichodelitschia</taxon>
    </lineage>
</organism>
<dbReference type="PANTHER" id="PTHR12350:SF19">
    <property type="entry name" value="SET DOMAIN-CONTAINING PROTEIN"/>
    <property type="match status" value="1"/>
</dbReference>
<dbReference type="Proteomes" id="UP000799640">
    <property type="component" value="Unassembled WGS sequence"/>
</dbReference>
<dbReference type="AlphaFoldDB" id="A0A6G1HUA5"/>
<dbReference type="InterPro" id="IPR003616">
    <property type="entry name" value="Post-SET_dom"/>
</dbReference>
<protein>
    <recommendedName>
        <fullName evidence="4">Post-SET domain-containing protein</fullName>
    </recommendedName>
</protein>
<evidence type="ECO:0000313" key="6">
    <source>
        <dbReference type="Proteomes" id="UP000799640"/>
    </source>
</evidence>
<dbReference type="InterPro" id="IPR053201">
    <property type="entry name" value="Flavunoidine_N-MTase"/>
</dbReference>
<dbReference type="OrthoDB" id="5984008at2759"/>
<evidence type="ECO:0000313" key="5">
    <source>
        <dbReference type="EMBL" id="KAF2399491.1"/>
    </source>
</evidence>
<keyword evidence="6" id="KW-1185">Reference proteome</keyword>
<evidence type="ECO:0000256" key="1">
    <source>
        <dbReference type="ARBA" id="ARBA00022603"/>
    </source>
</evidence>
<keyword evidence="1" id="KW-0489">Methyltransferase</keyword>
<sequence length="193" mass="20350">MAVLADSPAVNAADAGPTPTKSSASHANPDLASRLSVERSDVAFGSRAVSLVDLPAGALFARIATATPGTKAYSSVQVAESAHIELNSELLYCNHSCDPSLVFDMGAMEVRVGEGRALRKGDSLTFFYPSTEWDMAQPFECSCGAEKCLGWIHGAKDIDEQVLGRYYLNEHIVRMLKSRAGEGGAGSAGKPAQ</sequence>
<evidence type="ECO:0000259" key="4">
    <source>
        <dbReference type="PROSITE" id="PS50868"/>
    </source>
</evidence>
<gene>
    <name evidence="5" type="ORF">EJ06DRAFT_531031</name>
</gene>
<name>A0A6G1HUA5_9PEZI</name>
<dbReference type="PROSITE" id="PS50868">
    <property type="entry name" value="POST_SET"/>
    <property type="match status" value="1"/>
</dbReference>
<accession>A0A6G1HUA5</accession>
<proteinExistence type="predicted"/>
<dbReference type="PANTHER" id="PTHR12350">
    <property type="entry name" value="HISTONE-LYSINE N-METHYLTRANSFERASE-RELATED"/>
    <property type="match status" value="1"/>
</dbReference>